<feature type="region of interest" description="Disordered" evidence="1">
    <location>
        <begin position="267"/>
        <end position="295"/>
    </location>
</feature>
<reference evidence="2 3" key="1">
    <citation type="journal article" date="2013" name="Nat. Genet.">
        <title>The genome of the hydatid tapeworm Echinococcus granulosus.</title>
        <authorList>
            <person name="Zheng H."/>
            <person name="Zhang W."/>
            <person name="Zhang L."/>
            <person name="Zhang Z."/>
            <person name="Li J."/>
            <person name="Lu G."/>
            <person name="Zhu Y."/>
            <person name="Wang Y."/>
            <person name="Huang Y."/>
            <person name="Liu J."/>
            <person name="Kang H."/>
            <person name="Chen J."/>
            <person name="Wang L."/>
            <person name="Chen A."/>
            <person name="Yu S."/>
            <person name="Gao Z."/>
            <person name="Jin L."/>
            <person name="Gu W."/>
            <person name="Wang Z."/>
            <person name="Zhao L."/>
            <person name="Shi B."/>
            <person name="Wen H."/>
            <person name="Lin R."/>
            <person name="Jones M.K."/>
            <person name="Brejova B."/>
            <person name="Vinar T."/>
            <person name="Zhao G."/>
            <person name="McManus D.P."/>
            <person name="Chen Z."/>
            <person name="Zhou Y."/>
            <person name="Wang S."/>
        </authorList>
    </citation>
    <scope>NUCLEOTIDE SEQUENCE [LARGE SCALE GENOMIC DNA]</scope>
</reference>
<dbReference type="Proteomes" id="UP000019149">
    <property type="component" value="Unassembled WGS sequence"/>
</dbReference>
<dbReference type="CTD" id="36346364"/>
<protein>
    <submittedName>
        <fullName evidence="2">Uncharacterized protein</fullName>
    </submittedName>
</protein>
<feature type="compositionally biased region" description="Polar residues" evidence="1">
    <location>
        <begin position="267"/>
        <end position="280"/>
    </location>
</feature>
<gene>
    <name evidence="2" type="ORF">EGR_10649</name>
</gene>
<evidence type="ECO:0000313" key="3">
    <source>
        <dbReference type="Proteomes" id="UP000019149"/>
    </source>
</evidence>
<sequence length="440" mass="48933">MCNRPIFNVFDCLTRLRHFPGTDSQNIICPASADVSHTDTAWDVGSALPVPTVAFELVQLDNGCIVLLIVLSGHHISMQSCCEEKIASNRCVSGSGRGNRVNAGAVDGKTTKLRDSIHKQCTTEKKNVSRIVTSPKSSGSMAATKRTSIVITPISTPEFFRSISGQVGLSGMNPTTSGAPKALPKRPLPLSHPISPLYPQPRLRASTQAHKVSKNSLACSVLHPRPQTILRNNKKVDSSSTHVKVNLGKSHITINTRQPRRATTANVTSTSHKFTHSSPQLDVPPERITAPWSPSLPDATINNKTLGGHCNAFRSECRALPKTQNQRVTTLPVKRKAKLTPRRTMKQTHTLQGLHHDEEQDYPLLTYICKQLEQPEHMPLASWQGPRGMCCIQQEQKQLQYPLRGYLNVLLSIDELNRVFCSFSCRDFNKHEWSQWRFCY</sequence>
<name>W6U0F6_ECHGR</name>
<comment type="caution">
    <text evidence="2">The sequence shown here is derived from an EMBL/GenBank/DDBJ whole genome shotgun (WGS) entry which is preliminary data.</text>
</comment>
<evidence type="ECO:0000256" key="1">
    <source>
        <dbReference type="SAM" id="MobiDB-lite"/>
    </source>
</evidence>
<dbReference type="AlphaFoldDB" id="W6U0F6"/>
<accession>W6U0F6</accession>
<organism evidence="2 3">
    <name type="scientific">Echinococcus granulosus</name>
    <name type="common">Hydatid tapeworm</name>
    <dbReference type="NCBI Taxonomy" id="6210"/>
    <lineage>
        <taxon>Eukaryota</taxon>
        <taxon>Metazoa</taxon>
        <taxon>Spiralia</taxon>
        <taxon>Lophotrochozoa</taxon>
        <taxon>Platyhelminthes</taxon>
        <taxon>Cestoda</taxon>
        <taxon>Eucestoda</taxon>
        <taxon>Cyclophyllidea</taxon>
        <taxon>Taeniidae</taxon>
        <taxon>Echinococcus</taxon>
        <taxon>Echinococcus granulosus group</taxon>
    </lineage>
</organism>
<dbReference type="OrthoDB" id="10363255at2759"/>
<keyword evidence="3" id="KW-1185">Reference proteome</keyword>
<dbReference type="GeneID" id="36346364"/>
<dbReference type="RefSeq" id="XP_024345694.1">
    <property type="nucleotide sequence ID" value="XM_024499898.1"/>
</dbReference>
<dbReference type="EMBL" id="APAU02000246">
    <property type="protein sequence ID" value="EUB54498.1"/>
    <property type="molecule type" value="Genomic_DNA"/>
</dbReference>
<dbReference type="OMA" id="RITAPWS"/>
<dbReference type="KEGG" id="egl:EGR_10649"/>
<evidence type="ECO:0000313" key="2">
    <source>
        <dbReference type="EMBL" id="EUB54498.1"/>
    </source>
</evidence>
<proteinExistence type="predicted"/>